<accession>A0A3N2R0Z0</accession>
<evidence type="ECO:0000313" key="3">
    <source>
        <dbReference type="EMBL" id="ROU01135.1"/>
    </source>
</evidence>
<dbReference type="AlphaFoldDB" id="A0A3N2R0Z0"/>
<dbReference type="EMBL" id="RDRB01000005">
    <property type="protein sequence ID" value="ROU01135.1"/>
    <property type="molecule type" value="Genomic_DNA"/>
</dbReference>
<dbReference type="InterPro" id="IPR019088">
    <property type="entry name" value="CHP02186-rel_TM"/>
</dbReference>
<proteinExistence type="predicted"/>
<keyword evidence="2" id="KW-0732">Signal</keyword>
<dbReference type="Proteomes" id="UP000268016">
    <property type="component" value="Unassembled WGS sequence"/>
</dbReference>
<evidence type="ECO:0000256" key="1">
    <source>
        <dbReference type="SAM" id="Phobius"/>
    </source>
</evidence>
<feature type="signal peptide" evidence="2">
    <location>
        <begin position="1"/>
        <end position="19"/>
    </location>
</feature>
<evidence type="ECO:0000313" key="4">
    <source>
        <dbReference type="Proteomes" id="UP000268016"/>
    </source>
</evidence>
<keyword evidence="1" id="KW-0472">Membrane</keyword>
<comment type="caution">
    <text evidence="3">The sequence shown here is derived from an EMBL/GenBank/DDBJ whole genome shotgun (WGS) entry which is preliminary data.</text>
</comment>
<keyword evidence="1" id="KW-1133">Transmembrane helix</keyword>
<evidence type="ECO:0008006" key="5">
    <source>
        <dbReference type="Google" id="ProtNLM"/>
    </source>
</evidence>
<evidence type="ECO:0000256" key="2">
    <source>
        <dbReference type="SAM" id="SignalP"/>
    </source>
</evidence>
<feature type="chain" id="PRO_5017924115" description="TIGR02186 family protein" evidence="2">
    <location>
        <begin position="20"/>
        <end position="252"/>
    </location>
</feature>
<organism evidence="3 4">
    <name type="scientific">Histidinibacterium lentulum</name>
    <dbReference type="NCBI Taxonomy" id="2480588"/>
    <lineage>
        <taxon>Bacteria</taxon>
        <taxon>Pseudomonadati</taxon>
        <taxon>Pseudomonadota</taxon>
        <taxon>Alphaproteobacteria</taxon>
        <taxon>Rhodobacterales</taxon>
        <taxon>Paracoccaceae</taxon>
        <taxon>Histidinibacterium</taxon>
    </lineage>
</organism>
<keyword evidence="1" id="KW-0812">Transmembrane</keyword>
<keyword evidence="4" id="KW-1185">Reference proteome</keyword>
<dbReference type="OrthoDB" id="9815212at2"/>
<reference evidence="3 4" key="1">
    <citation type="submission" date="2018-10" db="EMBL/GenBank/DDBJ databases">
        <title>Histidinibacterium lentulum gen. nov., sp. nov., a marine bacterium from the culture broth of Picochlorum sp. 122.</title>
        <authorList>
            <person name="Wang G."/>
        </authorList>
    </citation>
    <scope>NUCLEOTIDE SEQUENCE [LARGE SCALE GENOMIC DNA]</scope>
    <source>
        <strain evidence="3 4">B17</strain>
    </source>
</reference>
<protein>
    <recommendedName>
        <fullName evidence="5">TIGR02186 family protein</fullName>
    </recommendedName>
</protein>
<gene>
    <name evidence="3" type="ORF">EAT49_11465</name>
</gene>
<dbReference type="RefSeq" id="WP_123642464.1">
    <property type="nucleotide sequence ID" value="NZ_ML119085.1"/>
</dbReference>
<dbReference type="Pfam" id="PF09608">
    <property type="entry name" value="Alph_Pro_TM"/>
    <property type="match status" value="1"/>
</dbReference>
<sequence>MIRAALLLVLLLAALPTRAEEVVLGLSRDDVSITATFEGSDILIFGAVKREAPPPDTAGLEVVVTVEGPREPLTVRRKDRVFGIWMNVEAMSVDLAPSFYAVATSAPLRDALTWTEDLRQRISVTHAIRTVGETEGISDPEGFREALVRIRSVAGSYQLLEGGVELSEDTLFSTSISLPANLTEGPYAVRVFLTRNGQTVDIHEGVITVRKVGLERLIYETAQNQPLLYGLLSLLIAITAGWAASAAFRALQ</sequence>
<feature type="transmembrane region" description="Helical" evidence="1">
    <location>
        <begin position="227"/>
        <end position="248"/>
    </location>
</feature>
<name>A0A3N2R0Z0_9RHOB</name>